<feature type="compositionally biased region" description="Polar residues" evidence="6">
    <location>
        <begin position="523"/>
        <end position="538"/>
    </location>
</feature>
<dbReference type="GO" id="GO:0008270">
    <property type="term" value="F:zinc ion binding"/>
    <property type="evidence" value="ECO:0007669"/>
    <property type="project" value="UniProtKB-KW"/>
</dbReference>
<feature type="compositionally biased region" description="Acidic residues" evidence="6">
    <location>
        <begin position="406"/>
        <end position="433"/>
    </location>
</feature>
<dbReference type="PANTHER" id="PTHR44029">
    <property type="entry name" value="DNAJ HOMOLOG SUBFAMILY C MEMBER 21"/>
    <property type="match status" value="1"/>
</dbReference>
<feature type="coiled-coil region" evidence="5">
    <location>
        <begin position="224"/>
        <end position="289"/>
    </location>
</feature>
<dbReference type="CDD" id="cd06257">
    <property type="entry name" value="DnaJ"/>
    <property type="match status" value="1"/>
</dbReference>
<dbReference type="OrthoDB" id="5894at2759"/>
<evidence type="ECO:0000259" key="7">
    <source>
        <dbReference type="PROSITE" id="PS50076"/>
    </source>
</evidence>
<gene>
    <name evidence="9" type="ORF">J8A68_003014</name>
</gene>
<evidence type="ECO:0000259" key="8">
    <source>
        <dbReference type="PROSITE" id="PS50157"/>
    </source>
</evidence>
<dbReference type="Pfam" id="PF12171">
    <property type="entry name" value="zf-C2H2_jaz"/>
    <property type="match status" value="1"/>
</dbReference>
<dbReference type="FunFam" id="1.10.287.110:FF:000046">
    <property type="entry name" value="dnaJ homolog subfamily C member 21"/>
    <property type="match status" value="1"/>
</dbReference>
<feature type="domain" description="J" evidence="7">
    <location>
        <begin position="17"/>
        <end position="83"/>
    </location>
</feature>
<organism evidence="9 10">
    <name type="scientific">[Candida] subhashii</name>
    <dbReference type="NCBI Taxonomy" id="561895"/>
    <lineage>
        <taxon>Eukaryota</taxon>
        <taxon>Fungi</taxon>
        <taxon>Dikarya</taxon>
        <taxon>Ascomycota</taxon>
        <taxon>Saccharomycotina</taxon>
        <taxon>Pichiomycetes</taxon>
        <taxon>Debaryomycetaceae</taxon>
        <taxon>Spathaspora</taxon>
    </lineage>
</organism>
<dbReference type="PROSITE" id="PS00636">
    <property type="entry name" value="DNAJ_1"/>
    <property type="match status" value="1"/>
</dbReference>
<evidence type="ECO:0000256" key="2">
    <source>
        <dbReference type="ARBA" id="ARBA00022771"/>
    </source>
</evidence>
<keyword evidence="10" id="KW-1185">Reference proteome</keyword>
<evidence type="ECO:0000256" key="4">
    <source>
        <dbReference type="PROSITE-ProRule" id="PRU00042"/>
    </source>
</evidence>
<keyword evidence="2 4" id="KW-0863">Zinc-finger</keyword>
<sequence>MNNHHHTRTPQESMKTCYYELLGVESTATDQELKKAYRRKALQLHPDKNPDNPDEAHHQFSSIRAAYEVLSDPQERSWYDSHKSSILNEDNEEDYVDTGDSHIPSISTEEIYRFFNPSLFEKYDDSINGFYVVAGRLFERLAREEIQHGKYQQIPEYMKYRDDDNNVNVLDPELLKFPLFGNSKASYVDQVRVFYNVWGGFSTVKSFAWRDEYRYSTAPDRRTRRLMEKENKKLRDAARKEYNEVIKKFVAFIKRRDPRFKAGQEEYEKQRKKKQMEEYQAQLKQQAMEKLKHSTEFQEQDWQKLTNDELEDVEALLKEEYDISSDSEFDEFEDGEEELEVHEYECIICDKYFKNEQQFEIHEASKKHKKALRQMQWEMRKEGIDLGIDKDDIDLDEFETASSGLSEDEEFEELDREESGESDLEDQDKDLEEELQKMEEQLKDIEISQDVEVDDEIDSEDDNAYIPMPKKASEPVEQIDEDLLRFMERSKIDDDSEDDWGIDPKKSKKKKNKKVSREATPKAPTQSPAPEPKSNSPIITGPEKCAVCDSSFQTRNQLFKHIKSTGHAAPPTKVKKKKPKRK</sequence>
<dbReference type="SMART" id="SM00451">
    <property type="entry name" value="ZnF_U1"/>
    <property type="match status" value="2"/>
</dbReference>
<dbReference type="InterPro" id="IPR013087">
    <property type="entry name" value="Znf_C2H2_type"/>
</dbReference>
<dbReference type="GeneID" id="73469815"/>
<dbReference type="GO" id="GO:0003676">
    <property type="term" value="F:nucleic acid binding"/>
    <property type="evidence" value="ECO:0007669"/>
    <property type="project" value="InterPro"/>
</dbReference>
<name>A0A8J5UN68_9ASCO</name>
<dbReference type="InterPro" id="IPR054076">
    <property type="entry name" value="ZUO1-like_ZHD"/>
</dbReference>
<evidence type="ECO:0000313" key="9">
    <source>
        <dbReference type="EMBL" id="KAG7663467.1"/>
    </source>
</evidence>
<feature type="region of interest" description="Disordered" evidence="6">
    <location>
        <begin position="400"/>
        <end position="543"/>
    </location>
</feature>
<protein>
    <recommendedName>
        <fullName evidence="11">J protein JJJ1</fullName>
    </recommendedName>
</protein>
<dbReference type="InterPro" id="IPR003604">
    <property type="entry name" value="Matrin/U1-like-C_Znf_C2H2"/>
</dbReference>
<dbReference type="Pfam" id="PF00226">
    <property type="entry name" value="DnaJ"/>
    <property type="match status" value="1"/>
</dbReference>
<dbReference type="Pfam" id="PF21884">
    <property type="entry name" value="ZUO1-like_ZHD"/>
    <property type="match status" value="1"/>
</dbReference>
<feature type="domain" description="C2H2-type" evidence="8">
    <location>
        <begin position="543"/>
        <end position="572"/>
    </location>
</feature>
<feature type="compositionally biased region" description="Basic and acidic residues" evidence="6">
    <location>
        <begin position="482"/>
        <end position="493"/>
    </location>
</feature>
<dbReference type="InterPro" id="IPR022755">
    <property type="entry name" value="Znf_C2H2_jaz"/>
</dbReference>
<dbReference type="PROSITE" id="PS50157">
    <property type="entry name" value="ZINC_FINGER_C2H2_2"/>
    <property type="match status" value="1"/>
</dbReference>
<dbReference type="RefSeq" id="XP_049263699.1">
    <property type="nucleotide sequence ID" value="XM_049406824.1"/>
</dbReference>
<feature type="region of interest" description="Disordered" evidence="6">
    <location>
        <begin position="558"/>
        <end position="582"/>
    </location>
</feature>
<dbReference type="InterPro" id="IPR018253">
    <property type="entry name" value="DnaJ_domain_CS"/>
</dbReference>
<comment type="caution">
    <text evidence="9">The sequence shown here is derived from an EMBL/GenBank/DDBJ whole genome shotgun (WGS) entry which is preliminary data.</text>
</comment>
<dbReference type="EMBL" id="JAGSYN010000137">
    <property type="protein sequence ID" value="KAG7663467.1"/>
    <property type="molecule type" value="Genomic_DNA"/>
</dbReference>
<reference evidence="9 10" key="1">
    <citation type="journal article" date="2021" name="DNA Res.">
        <title>Genome analysis of Candida subhashii reveals its hybrid nature and dual mitochondrial genome conformations.</title>
        <authorList>
            <person name="Mixao V."/>
            <person name="Hegedusova E."/>
            <person name="Saus E."/>
            <person name="Pryszcz L.P."/>
            <person name="Cillingova A."/>
            <person name="Nosek J."/>
            <person name="Gabaldon T."/>
        </authorList>
    </citation>
    <scope>NUCLEOTIDE SEQUENCE [LARGE SCALE GENOMIC DNA]</scope>
    <source>
        <strain evidence="9 10">CBS 10753</strain>
    </source>
</reference>
<dbReference type="Proteomes" id="UP000694255">
    <property type="component" value="Unassembled WGS sequence"/>
</dbReference>
<dbReference type="PROSITE" id="PS50076">
    <property type="entry name" value="DNAJ_2"/>
    <property type="match status" value="1"/>
</dbReference>
<evidence type="ECO:0008006" key="11">
    <source>
        <dbReference type="Google" id="ProtNLM"/>
    </source>
</evidence>
<keyword evidence="3" id="KW-0862">Zinc</keyword>
<dbReference type="SMART" id="SM00271">
    <property type="entry name" value="DnaJ"/>
    <property type="match status" value="1"/>
</dbReference>
<dbReference type="InterPro" id="IPR051964">
    <property type="entry name" value="Chaperone_stress_response"/>
</dbReference>
<evidence type="ECO:0000256" key="6">
    <source>
        <dbReference type="SAM" id="MobiDB-lite"/>
    </source>
</evidence>
<dbReference type="PANTHER" id="PTHR44029:SF1">
    <property type="entry name" value="DNAJ HOMOLOG SUBFAMILY C MEMBER 21"/>
    <property type="match status" value="1"/>
</dbReference>
<evidence type="ECO:0000256" key="3">
    <source>
        <dbReference type="ARBA" id="ARBA00022833"/>
    </source>
</evidence>
<dbReference type="InterPro" id="IPR001623">
    <property type="entry name" value="DnaJ_domain"/>
</dbReference>
<dbReference type="PROSITE" id="PS00028">
    <property type="entry name" value="ZINC_FINGER_C2H2_1"/>
    <property type="match status" value="2"/>
</dbReference>
<keyword evidence="1" id="KW-0479">Metal-binding</keyword>
<proteinExistence type="predicted"/>
<accession>A0A8J5UN68</accession>
<evidence type="ECO:0000256" key="1">
    <source>
        <dbReference type="ARBA" id="ARBA00022723"/>
    </source>
</evidence>
<feature type="compositionally biased region" description="Basic and acidic residues" evidence="6">
    <location>
        <begin position="434"/>
        <end position="446"/>
    </location>
</feature>
<feature type="compositionally biased region" description="Basic residues" evidence="6">
    <location>
        <begin position="573"/>
        <end position="582"/>
    </location>
</feature>
<evidence type="ECO:0000256" key="5">
    <source>
        <dbReference type="SAM" id="Coils"/>
    </source>
</evidence>
<keyword evidence="5" id="KW-0175">Coiled coil</keyword>
<evidence type="ECO:0000313" key="10">
    <source>
        <dbReference type="Proteomes" id="UP000694255"/>
    </source>
</evidence>
<dbReference type="SMART" id="SM00355">
    <property type="entry name" value="ZnF_C2H2"/>
    <property type="match status" value="2"/>
</dbReference>
<dbReference type="GO" id="GO:0005737">
    <property type="term" value="C:cytoplasm"/>
    <property type="evidence" value="ECO:0007669"/>
    <property type="project" value="TreeGrafter"/>
</dbReference>
<feature type="compositionally biased region" description="Acidic residues" evidence="6">
    <location>
        <begin position="447"/>
        <end position="463"/>
    </location>
</feature>
<dbReference type="AlphaFoldDB" id="A0A8J5UN68"/>